<feature type="domain" description="ATP-dependent DNA ligase family profile" evidence="16">
    <location>
        <begin position="305"/>
        <end position="429"/>
    </location>
</feature>
<organism evidence="17 18">
    <name type="scientific">Jiangella alba</name>
    <dbReference type="NCBI Taxonomy" id="561176"/>
    <lineage>
        <taxon>Bacteria</taxon>
        <taxon>Bacillati</taxon>
        <taxon>Actinomycetota</taxon>
        <taxon>Actinomycetes</taxon>
        <taxon>Jiangellales</taxon>
        <taxon>Jiangellaceae</taxon>
        <taxon>Jiangella</taxon>
    </lineage>
</organism>
<reference evidence="18" key="1">
    <citation type="submission" date="2016-10" db="EMBL/GenBank/DDBJ databases">
        <authorList>
            <person name="Varghese N."/>
            <person name="Submissions S."/>
        </authorList>
    </citation>
    <scope>NUCLEOTIDE SEQUENCE [LARGE SCALE GENOMIC DNA]</scope>
    <source>
        <strain evidence="18">DSM 45237</strain>
    </source>
</reference>
<gene>
    <name evidence="14" type="primary">lig</name>
    <name evidence="17" type="ORF">SAMN04488561_3429</name>
</gene>
<keyword evidence="10 14" id="KW-0234">DNA repair</keyword>
<feature type="binding site" evidence="14">
    <location>
        <position position="389"/>
    </location>
    <ligand>
        <name>ATP</name>
        <dbReference type="ChEBI" id="CHEBI:30616"/>
    </ligand>
</feature>
<dbReference type="STRING" id="561176.SAMN04488561_3429"/>
<dbReference type="InterPro" id="IPR000977">
    <property type="entry name" value="DNA_ligase_ATP-dep"/>
</dbReference>
<keyword evidence="18" id="KW-1185">Reference proteome</keyword>
<comment type="similarity">
    <text evidence="14 15">Belongs to the ATP-dependent DNA ligase family.</text>
</comment>
<dbReference type="PANTHER" id="PTHR45674">
    <property type="entry name" value="DNA LIGASE 1/3 FAMILY MEMBER"/>
    <property type="match status" value="1"/>
</dbReference>
<dbReference type="EC" id="6.5.1.1" evidence="14"/>
<dbReference type="Pfam" id="PF04675">
    <property type="entry name" value="DNA_ligase_A_N"/>
    <property type="match status" value="1"/>
</dbReference>
<keyword evidence="7 14" id="KW-0067">ATP-binding</keyword>
<evidence type="ECO:0000256" key="12">
    <source>
        <dbReference type="ARBA" id="ARBA00034003"/>
    </source>
</evidence>
<evidence type="ECO:0000256" key="13">
    <source>
        <dbReference type="ARBA" id="ARBA00054532"/>
    </source>
</evidence>
<keyword evidence="6 14" id="KW-0227">DNA damage</keyword>
<evidence type="ECO:0000259" key="16">
    <source>
        <dbReference type="PROSITE" id="PS50160"/>
    </source>
</evidence>
<evidence type="ECO:0000256" key="4">
    <source>
        <dbReference type="ARBA" id="ARBA00022723"/>
    </source>
</evidence>
<dbReference type="AlphaFoldDB" id="A0A1H5MU32"/>
<evidence type="ECO:0000256" key="14">
    <source>
        <dbReference type="HAMAP-Rule" id="MF_00407"/>
    </source>
</evidence>
<evidence type="ECO:0000256" key="9">
    <source>
        <dbReference type="ARBA" id="ARBA00023172"/>
    </source>
</evidence>
<evidence type="ECO:0000256" key="11">
    <source>
        <dbReference type="ARBA" id="ARBA00023306"/>
    </source>
</evidence>
<keyword evidence="1 14" id="KW-0436">Ligase</keyword>
<feature type="binding site" evidence="14">
    <location>
        <position position="248"/>
    </location>
    <ligand>
        <name>ATP</name>
        <dbReference type="ChEBI" id="CHEBI:30616"/>
    </ligand>
</feature>
<evidence type="ECO:0000256" key="1">
    <source>
        <dbReference type="ARBA" id="ARBA00022598"/>
    </source>
</evidence>
<feature type="binding site" evidence="14">
    <location>
        <position position="395"/>
    </location>
    <ligand>
        <name>ATP</name>
        <dbReference type="ChEBI" id="CHEBI:30616"/>
    </ligand>
</feature>
<dbReference type="GO" id="GO:0003910">
    <property type="term" value="F:DNA ligase (ATP) activity"/>
    <property type="evidence" value="ECO:0007669"/>
    <property type="project" value="UniProtKB-UniRule"/>
</dbReference>
<dbReference type="NCBIfam" id="TIGR00574">
    <property type="entry name" value="dnl1"/>
    <property type="match status" value="1"/>
</dbReference>
<dbReference type="InterPro" id="IPR012308">
    <property type="entry name" value="DNA_ligase_ATP-dep_N"/>
</dbReference>
<dbReference type="InterPro" id="IPR012310">
    <property type="entry name" value="DNA_ligase_ATP-dep_cent"/>
</dbReference>
<feature type="active site" description="N6-AMP-lysine intermediate" evidence="14">
    <location>
        <position position="228"/>
    </location>
</feature>
<dbReference type="SUPFAM" id="SSF50249">
    <property type="entry name" value="Nucleic acid-binding proteins"/>
    <property type="match status" value="1"/>
</dbReference>
<dbReference type="CDD" id="cd07901">
    <property type="entry name" value="Adenylation_DNA_ligase_Arch_LigB"/>
    <property type="match status" value="1"/>
</dbReference>
<dbReference type="InterPro" id="IPR012340">
    <property type="entry name" value="NA-bd_OB-fold"/>
</dbReference>
<dbReference type="EMBL" id="FNUC01000003">
    <property type="protein sequence ID" value="SEE92875.1"/>
    <property type="molecule type" value="Genomic_DNA"/>
</dbReference>
<dbReference type="GO" id="GO:0006281">
    <property type="term" value="P:DNA repair"/>
    <property type="evidence" value="ECO:0007669"/>
    <property type="project" value="UniProtKB-UniRule"/>
</dbReference>
<evidence type="ECO:0000256" key="8">
    <source>
        <dbReference type="ARBA" id="ARBA00022842"/>
    </source>
</evidence>
<evidence type="ECO:0000313" key="18">
    <source>
        <dbReference type="Proteomes" id="UP000181980"/>
    </source>
</evidence>
<evidence type="ECO:0000256" key="2">
    <source>
        <dbReference type="ARBA" id="ARBA00022618"/>
    </source>
</evidence>
<feature type="binding site" evidence="14">
    <location>
        <position position="317"/>
    </location>
    <ligand>
        <name>ATP</name>
        <dbReference type="ChEBI" id="CHEBI:30616"/>
    </ligand>
</feature>
<accession>A0A1H5MU32</accession>
<dbReference type="FunFam" id="2.40.50.140:FF:000163">
    <property type="entry name" value="Probable DNA ligase"/>
    <property type="match status" value="1"/>
</dbReference>
<evidence type="ECO:0000256" key="7">
    <source>
        <dbReference type="ARBA" id="ARBA00022840"/>
    </source>
</evidence>
<evidence type="ECO:0000256" key="3">
    <source>
        <dbReference type="ARBA" id="ARBA00022705"/>
    </source>
</evidence>
<dbReference type="GO" id="GO:0006310">
    <property type="term" value="P:DNA recombination"/>
    <property type="evidence" value="ECO:0007669"/>
    <property type="project" value="UniProtKB-UniRule"/>
</dbReference>
<keyword evidence="8 14" id="KW-0460">Magnesium</keyword>
<dbReference type="GO" id="GO:0003677">
    <property type="term" value="F:DNA binding"/>
    <property type="evidence" value="ECO:0007669"/>
    <property type="project" value="InterPro"/>
</dbReference>
<dbReference type="InterPro" id="IPR036599">
    <property type="entry name" value="DNA_ligase_N_sf"/>
</dbReference>
<dbReference type="SUPFAM" id="SSF117018">
    <property type="entry name" value="ATP-dependent DNA ligase DNA-binding domain"/>
    <property type="match status" value="1"/>
</dbReference>
<dbReference type="PROSITE" id="PS50160">
    <property type="entry name" value="DNA_LIGASE_A3"/>
    <property type="match status" value="1"/>
</dbReference>
<dbReference type="InterPro" id="IPR012309">
    <property type="entry name" value="DNA_ligase_ATP-dep_C"/>
</dbReference>
<evidence type="ECO:0000256" key="10">
    <source>
        <dbReference type="ARBA" id="ARBA00023204"/>
    </source>
</evidence>
<comment type="cofactor">
    <cofactor evidence="14">
        <name>Mg(2+)</name>
        <dbReference type="ChEBI" id="CHEBI:18420"/>
    </cofactor>
</comment>
<feature type="binding site" evidence="14">
    <location>
        <position position="233"/>
    </location>
    <ligand>
        <name>ATP</name>
        <dbReference type="ChEBI" id="CHEBI:30616"/>
    </ligand>
</feature>
<dbReference type="Proteomes" id="UP000181980">
    <property type="component" value="Unassembled WGS sequence"/>
</dbReference>
<keyword evidence="3 14" id="KW-0235">DNA replication</keyword>
<dbReference type="HAMAP" id="MF_00407">
    <property type="entry name" value="DNA_ligase"/>
    <property type="match status" value="1"/>
</dbReference>
<dbReference type="GO" id="GO:0071897">
    <property type="term" value="P:DNA biosynthetic process"/>
    <property type="evidence" value="ECO:0007669"/>
    <property type="project" value="InterPro"/>
</dbReference>
<dbReference type="GO" id="GO:0051301">
    <property type="term" value="P:cell division"/>
    <property type="evidence" value="ECO:0007669"/>
    <property type="project" value="UniProtKB-KW"/>
</dbReference>
<dbReference type="Gene3D" id="3.30.470.30">
    <property type="entry name" value="DNA ligase/mRNA capping enzyme"/>
    <property type="match status" value="1"/>
</dbReference>
<sequence>MRALGASPFVSAGGQTGIVLLKDVADTSAAVAGVSGRLAKTDLLAGCLRRAAPGEAAVVASYLAGELRQRRTGLGYASLRDLPPAADVASLSVLEVDAAFAALAELSGKGSTAARRERLRELMARATASEQRLLAGLVSGELRQGALDGVLTEAVARASSVPAVEVRRAVTVAGALVPVAAAVLASGADGLASFRLTVGSPLRPMLASPAPDIADALGRTGEAAVEWKVDGVRVQIHRDGSDVAVFTRTLDDITANVPELVEAALALPVRSVVLDGETIALGPSGRPLPFQRTGSRVSSRVDVAAARAKVPLSLFVFDALHVDGADLIGAPGTERWAALSDVVPAPLRVPRLVTASVPDAQAFFDDAIAQGHEGVIVKGLDVPYEAGRRGAGWLKVKPRHTLDLAILAAEWGHGRRQGWLSNLHLGALDPSGAYGPAGGWVMLGKTFKGLTDAMLTWQTAELQALASGPTDGWVVQVRPELLVEIAFDGVQTSPRYPAGVALRFARVLRHRPDKPAAEADTIESVLEIRGPVST</sequence>
<dbReference type="Gene3D" id="1.10.3260.10">
    <property type="entry name" value="DNA ligase, ATP-dependent, N-terminal domain"/>
    <property type="match status" value="1"/>
</dbReference>
<comment type="function">
    <text evidence="13 14">DNA ligase that seals nicks in double-stranded DNA during DNA replication, DNA recombination and DNA repair.</text>
</comment>
<dbReference type="GO" id="GO:0005524">
    <property type="term" value="F:ATP binding"/>
    <property type="evidence" value="ECO:0007669"/>
    <property type="project" value="UniProtKB-UniRule"/>
</dbReference>
<dbReference type="GO" id="GO:0006260">
    <property type="term" value="P:DNA replication"/>
    <property type="evidence" value="ECO:0007669"/>
    <property type="project" value="UniProtKB-UniRule"/>
</dbReference>
<dbReference type="Gene3D" id="2.40.50.140">
    <property type="entry name" value="Nucleic acid-binding proteins"/>
    <property type="match status" value="1"/>
</dbReference>
<evidence type="ECO:0000313" key="17">
    <source>
        <dbReference type="EMBL" id="SEE92875.1"/>
    </source>
</evidence>
<feature type="binding site" evidence="14">
    <location>
        <position position="277"/>
    </location>
    <ligand>
        <name>ATP</name>
        <dbReference type="ChEBI" id="CHEBI:30616"/>
    </ligand>
</feature>
<dbReference type="PROSITE" id="PS00333">
    <property type="entry name" value="DNA_LIGASE_A2"/>
    <property type="match status" value="1"/>
</dbReference>
<keyword evidence="4 14" id="KW-0479">Metal-binding</keyword>
<dbReference type="InterPro" id="IPR016059">
    <property type="entry name" value="DNA_ligase_ATP-dep_CS"/>
</dbReference>
<comment type="catalytic activity">
    <reaction evidence="12 14">
        <text>ATP + (deoxyribonucleotide)n-3'-hydroxyl + 5'-phospho-(deoxyribonucleotide)m = (deoxyribonucleotide)n+m + AMP + diphosphate.</text>
        <dbReference type="EC" id="6.5.1.1"/>
    </reaction>
</comment>
<dbReference type="InterPro" id="IPR050191">
    <property type="entry name" value="ATP-dep_DNA_ligase"/>
</dbReference>
<dbReference type="InterPro" id="IPR022865">
    <property type="entry name" value="DNA_ligae_ATP-dep_bac/arc"/>
</dbReference>
<dbReference type="GO" id="GO:0046872">
    <property type="term" value="F:metal ion binding"/>
    <property type="evidence" value="ECO:0007669"/>
    <property type="project" value="UniProtKB-KW"/>
</dbReference>
<feature type="binding site" evidence="14">
    <location>
        <position position="226"/>
    </location>
    <ligand>
        <name>ATP</name>
        <dbReference type="ChEBI" id="CHEBI:30616"/>
    </ligand>
</feature>
<evidence type="ECO:0000256" key="6">
    <source>
        <dbReference type="ARBA" id="ARBA00022763"/>
    </source>
</evidence>
<keyword evidence="11 14" id="KW-0131">Cell cycle</keyword>
<dbReference type="Pfam" id="PF04679">
    <property type="entry name" value="DNA_ligase_A_C"/>
    <property type="match status" value="1"/>
</dbReference>
<evidence type="ECO:0000256" key="15">
    <source>
        <dbReference type="RuleBase" id="RU004196"/>
    </source>
</evidence>
<protein>
    <recommendedName>
        <fullName evidence="14">Probable DNA ligase</fullName>
        <ecNumber evidence="14">6.5.1.1</ecNumber>
    </recommendedName>
    <alternativeName>
        <fullName evidence="14">Polydeoxyribonucleotide synthase [ATP]</fullName>
    </alternativeName>
</protein>
<dbReference type="NCBIfam" id="NF002868">
    <property type="entry name" value="PRK03180.1"/>
    <property type="match status" value="1"/>
</dbReference>
<keyword evidence="9 14" id="KW-0233">DNA recombination</keyword>
<proteinExistence type="inferred from homology"/>
<dbReference type="Pfam" id="PF01068">
    <property type="entry name" value="DNA_ligase_A_M"/>
    <property type="match status" value="1"/>
</dbReference>
<keyword evidence="5 14" id="KW-0547">Nucleotide-binding</keyword>
<keyword evidence="2 14" id="KW-0132">Cell division</keyword>
<evidence type="ECO:0000256" key="5">
    <source>
        <dbReference type="ARBA" id="ARBA00022741"/>
    </source>
</evidence>
<dbReference type="SUPFAM" id="SSF56091">
    <property type="entry name" value="DNA ligase/mRNA capping enzyme, catalytic domain"/>
    <property type="match status" value="1"/>
</dbReference>
<dbReference type="PANTHER" id="PTHR45674:SF13">
    <property type="entry name" value="DNA LIGASE-RELATED"/>
    <property type="match status" value="1"/>
</dbReference>
<name>A0A1H5MU32_9ACTN</name>